<sequence>MISYTIPDLHVREHTVEVPLDWSDPSSESIAVFARELVEPARKDEDLPCLLFLQGGPGGKSPRPVGSMPWIGHALKTYRVILMDQRGTGRSTPASGRRMASMSAEEGADYLACFRADSIVADAEHLRKTVFGGRRWSTLGQSYGGFLTLAYLSRAPEGLVACYVTGGLPGLEPSAAEVYRRTYPRVAAKNHEYYARFPHDVEQIGRIADRLAADDVRLADGDRLTVRRFQSLGIDFGMKPGFERIHWLVDEAFDGDELSETFLEQARGLSSYRTGPLFAALQESCYGSGDGATGWAAEAERARRPEFAEEARPLLLTGEMMYPWMFAEISGLRPYQGAVELLARRSHWPELYDLERLAANDVPVAAAVYFDDMYVDSGLQLDTARRVGNVQAWVTNEYEHDGIGTARVFERLTELVRSVGGGVAAG</sequence>
<keyword evidence="5" id="KW-1185">Reference proteome</keyword>
<dbReference type="InterPro" id="IPR029058">
    <property type="entry name" value="AB_hydrolase_fold"/>
</dbReference>
<dbReference type="Proteomes" id="UP000295075">
    <property type="component" value="Unassembled WGS sequence"/>
</dbReference>
<comment type="similarity">
    <text evidence="1">Belongs to the peptidase S33 family.</text>
</comment>
<keyword evidence="2 4" id="KW-0378">Hydrolase</keyword>
<dbReference type="Gene3D" id="3.40.50.1820">
    <property type="entry name" value="alpha/beta hydrolase"/>
    <property type="match status" value="1"/>
</dbReference>
<dbReference type="AlphaFoldDB" id="A0A4R4PHV6"/>
<evidence type="ECO:0000259" key="3">
    <source>
        <dbReference type="Pfam" id="PF00561"/>
    </source>
</evidence>
<reference evidence="4 5" key="1">
    <citation type="submission" date="2019-03" db="EMBL/GenBank/DDBJ databases">
        <title>Draft genome sequences of novel Actinobacteria.</title>
        <authorList>
            <person name="Sahin N."/>
            <person name="Ay H."/>
            <person name="Saygin H."/>
        </authorList>
    </citation>
    <scope>NUCLEOTIDE SEQUENCE [LARGE SCALE GENOMIC DNA]</scope>
    <source>
        <strain evidence="4 5">JCM 30547</strain>
    </source>
</reference>
<organism evidence="4 5">
    <name type="scientific">Kribbella albertanoniae</name>
    <dbReference type="NCBI Taxonomy" id="1266829"/>
    <lineage>
        <taxon>Bacteria</taxon>
        <taxon>Bacillati</taxon>
        <taxon>Actinomycetota</taxon>
        <taxon>Actinomycetes</taxon>
        <taxon>Propionibacteriales</taxon>
        <taxon>Kribbellaceae</taxon>
        <taxon>Kribbella</taxon>
    </lineage>
</organism>
<dbReference type="RefSeq" id="WP_132413601.1">
    <property type="nucleotide sequence ID" value="NZ_SMKA01000215.1"/>
</dbReference>
<dbReference type="InterPro" id="IPR002410">
    <property type="entry name" value="Peptidase_S33"/>
</dbReference>
<evidence type="ECO:0000313" key="4">
    <source>
        <dbReference type="EMBL" id="TDC21552.1"/>
    </source>
</evidence>
<dbReference type="InterPro" id="IPR051601">
    <property type="entry name" value="Serine_prot/Carboxylest_S33"/>
</dbReference>
<proteinExistence type="inferred from homology"/>
<dbReference type="SUPFAM" id="SSF53474">
    <property type="entry name" value="alpha/beta-Hydrolases"/>
    <property type="match status" value="1"/>
</dbReference>
<dbReference type="Pfam" id="PF00561">
    <property type="entry name" value="Abhydrolase_1"/>
    <property type="match status" value="1"/>
</dbReference>
<dbReference type="PANTHER" id="PTHR43248">
    <property type="entry name" value="2-SUCCINYL-6-HYDROXY-2,4-CYCLOHEXADIENE-1-CARBOXYLATE SYNTHASE"/>
    <property type="match status" value="1"/>
</dbReference>
<accession>A0A4R4PHV6</accession>
<dbReference type="PRINTS" id="PR00793">
    <property type="entry name" value="PROAMNOPTASE"/>
</dbReference>
<comment type="caution">
    <text evidence="4">The sequence shown here is derived from an EMBL/GenBank/DDBJ whole genome shotgun (WGS) entry which is preliminary data.</text>
</comment>
<dbReference type="OrthoDB" id="9796770at2"/>
<dbReference type="EMBL" id="SMKA01000215">
    <property type="protein sequence ID" value="TDC21552.1"/>
    <property type="molecule type" value="Genomic_DNA"/>
</dbReference>
<evidence type="ECO:0000313" key="5">
    <source>
        <dbReference type="Proteomes" id="UP000295075"/>
    </source>
</evidence>
<name>A0A4R4PHV6_9ACTN</name>
<dbReference type="GO" id="GO:0006508">
    <property type="term" value="P:proteolysis"/>
    <property type="evidence" value="ECO:0007669"/>
    <property type="project" value="InterPro"/>
</dbReference>
<dbReference type="PANTHER" id="PTHR43248:SF2">
    <property type="entry name" value="PROLYL AMINOPEPTIDASE"/>
    <property type="match status" value="1"/>
</dbReference>
<dbReference type="GO" id="GO:0004177">
    <property type="term" value="F:aminopeptidase activity"/>
    <property type="evidence" value="ECO:0007669"/>
    <property type="project" value="UniProtKB-EC"/>
</dbReference>
<feature type="domain" description="AB hydrolase-1" evidence="3">
    <location>
        <begin position="49"/>
        <end position="201"/>
    </location>
</feature>
<evidence type="ECO:0000256" key="1">
    <source>
        <dbReference type="ARBA" id="ARBA00010088"/>
    </source>
</evidence>
<protein>
    <submittedName>
        <fullName evidence="4">Alpha/beta fold hydrolase</fullName>
    </submittedName>
</protein>
<gene>
    <name evidence="4" type="ORF">E1261_33060</name>
</gene>
<dbReference type="InterPro" id="IPR000073">
    <property type="entry name" value="AB_hydrolase_1"/>
</dbReference>
<evidence type="ECO:0000256" key="2">
    <source>
        <dbReference type="ARBA" id="ARBA00022801"/>
    </source>
</evidence>